<protein>
    <recommendedName>
        <fullName evidence="4">RING-type E3 ubiquitin transferase</fullName>
        <ecNumber evidence="4">2.3.2.27</ecNumber>
    </recommendedName>
</protein>
<dbReference type="EMBL" id="CAEKDK010000002">
    <property type="protein sequence ID" value="CAB4269130.1"/>
    <property type="molecule type" value="Genomic_DNA"/>
</dbReference>
<evidence type="ECO:0000256" key="12">
    <source>
        <dbReference type="ARBA" id="ARBA00022989"/>
    </source>
</evidence>
<keyword evidence="10" id="KW-0833">Ubl conjugation pathway</keyword>
<dbReference type="PANTHER" id="PTHR46279">
    <property type="entry name" value="RING/U-BOX SUPERFAMILY PROTEIN"/>
    <property type="match status" value="1"/>
</dbReference>
<keyword evidence="11" id="KW-0862">Zinc</keyword>
<evidence type="ECO:0000256" key="3">
    <source>
        <dbReference type="ARBA" id="ARBA00004906"/>
    </source>
</evidence>
<evidence type="ECO:0000256" key="8">
    <source>
        <dbReference type="ARBA" id="ARBA00022729"/>
    </source>
</evidence>
<evidence type="ECO:0000313" key="18">
    <source>
        <dbReference type="Proteomes" id="UP000507222"/>
    </source>
</evidence>
<dbReference type="InterPro" id="IPR025287">
    <property type="entry name" value="WAK_GUB"/>
</dbReference>
<comment type="subcellular location">
    <subcellularLocation>
        <location evidence="2">Membrane</location>
        <topology evidence="2">Single-pass membrane protein</topology>
    </subcellularLocation>
</comment>
<evidence type="ECO:0000256" key="4">
    <source>
        <dbReference type="ARBA" id="ARBA00012483"/>
    </source>
</evidence>
<comment type="pathway">
    <text evidence="3">Protein modification; protein ubiquitination.</text>
</comment>
<evidence type="ECO:0000256" key="13">
    <source>
        <dbReference type="ARBA" id="ARBA00023136"/>
    </source>
</evidence>
<evidence type="ECO:0000256" key="6">
    <source>
        <dbReference type="ARBA" id="ARBA00022692"/>
    </source>
</evidence>
<keyword evidence="6" id="KW-0812">Transmembrane</keyword>
<evidence type="ECO:0000256" key="2">
    <source>
        <dbReference type="ARBA" id="ARBA00004167"/>
    </source>
</evidence>
<evidence type="ECO:0000256" key="7">
    <source>
        <dbReference type="ARBA" id="ARBA00022723"/>
    </source>
</evidence>
<dbReference type="InterPro" id="IPR046948">
    <property type="entry name" value="ATL20-22-like"/>
</dbReference>
<feature type="chain" id="PRO_5026731069" description="RING-type E3 ubiquitin transferase" evidence="15">
    <location>
        <begin position="29"/>
        <end position="240"/>
    </location>
</feature>
<name>A0A6J5TYD5_PRUAR</name>
<proteinExistence type="inferred from homology"/>
<evidence type="ECO:0000256" key="10">
    <source>
        <dbReference type="ARBA" id="ARBA00022786"/>
    </source>
</evidence>
<sequence length="240" mass="27145">MGINTSEMQQVLISSCCILLMAFSKVLGETQNTCKELKCGDKGPPIHFPFRLKDRQPDHCGYRGFAVSCNERHQTVLELPILVKLCVKSIDYEHQQISFYDPDNCLLVKVSEILNMSIFPFHFSKESMNITLFNCSAVLERRPYNDRVLNGVLNGPCLSNLGNQIYAIYDDYEIDNLQPCTKMHNVLSGPVSNLDRSLSVLRWSTPNCTKCEAGGKKCMLKNNGTRVEIECVDLKKAVRQ</sequence>
<dbReference type="AlphaFoldDB" id="A0A6J5TYD5"/>
<keyword evidence="13" id="KW-0472">Membrane</keyword>
<accession>A0A6J5TYD5</accession>
<evidence type="ECO:0000256" key="14">
    <source>
        <dbReference type="ARBA" id="ARBA00024209"/>
    </source>
</evidence>
<evidence type="ECO:0000256" key="11">
    <source>
        <dbReference type="ARBA" id="ARBA00022833"/>
    </source>
</evidence>
<dbReference type="Pfam" id="PF13947">
    <property type="entry name" value="GUB_WAK_bind"/>
    <property type="match status" value="1"/>
</dbReference>
<dbReference type="GO" id="GO:0061630">
    <property type="term" value="F:ubiquitin protein ligase activity"/>
    <property type="evidence" value="ECO:0007669"/>
    <property type="project" value="UniProtKB-EC"/>
</dbReference>
<dbReference type="GO" id="GO:0030247">
    <property type="term" value="F:polysaccharide binding"/>
    <property type="evidence" value="ECO:0007669"/>
    <property type="project" value="InterPro"/>
</dbReference>
<reference evidence="17 18" key="1">
    <citation type="submission" date="2020-05" db="EMBL/GenBank/DDBJ databases">
        <authorList>
            <person name="Campoy J."/>
            <person name="Schneeberger K."/>
            <person name="Spophaly S."/>
        </authorList>
    </citation>
    <scope>NUCLEOTIDE SEQUENCE [LARGE SCALE GENOMIC DNA]</scope>
    <source>
        <strain evidence="17">PruArmRojPasFocal</strain>
    </source>
</reference>
<comment type="catalytic activity">
    <reaction evidence="1">
        <text>S-ubiquitinyl-[E2 ubiquitin-conjugating enzyme]-L-cysteine + [acceptor protein]-L-lysine = [E2 ubiquitin-conjugating enzyme]-L-cysteine + N(6)-ubiquitinyl-[acceptor protein]-L-lysine.</text>
        <dbReference type="EC" id="2.3.2.27"/>
    </reaction>
</comment>
<evidence type="ECO:0000313" key="17">
    <source>
        <dbReference type="EMBL" id="CAB4269130.1"/>
    </source>
</evidence>
<evidence type="ECO:0000256" key="5">
    <source>
        <dbReference type="ARBA" id="ARBA00022679"/>
    </source>
</evidence>
<keyword evidence="5" id="KW-0808">Transferase</keyword>
<dbReference type="Proteomes" id="UP000507222">
    <property type="component" value="Unassembled WGS sequence"/>
</dbReference>
<evidence type="ECO:0000256" key="15">
    <source>
        <dbReference type="SAM" id="SignalP"/>
    </source>
</evidence>
<dbReference type="PANTHER" id="PTHR46279:SF9">
    <property type="entry name" value="OS01G0116300 PROTEIN"/>
    <property type="match status" value="1"/>
</dbReference>
<keyword evidence="12" id="KW-1133">Transmembrane helix</keyword>
<evidence type="ECO:0000256" key="1">
    <source>
        <dbReference type="ARBA" id="ARBA00000900"/>
    </source>
</evidence>
<keyword evidence="8 15" id="KW-0732">Signal</keyword>
<gene>
    <name evidence="17" type="ORF">CURHAP_LOCUS14363</name>
</gene>
<feature type="signal peptide" evidence="15">
    <location>
        <begin position="1"/>
        <end position="28"/>
    </location>
</feature>
<keyword evidence="9" id="KW-0863">Zinc-finger</keyword>
<dbReference type="EC" id="2.3.2.27" evidence="4"/>
<organism evidence="17 18">
    <name type="scientific">Prunus armeniaca</name>
    <name type="common">Apricot</name>
    <name type="synonym">Armeniaca vulgaris</name>
    <dbReference type="NCBI Taxonomy" id="36596"/>
    <lineage>
        <taxon>Eukaryota</taxon>
        <taxon>Viridiplantae</taxon>
        <taxon>Streptophyta</taxon>
        <taxon>Embryophyta</taxon>
        <taxon>Tracheophyta</taxon>
        <taxon>Spermatophyta</taxon>
        <taxon>Magnoliopsida</taxon>
        <taxon>eudicotyledons</taxon>
        <taxon>Gunneridae</taxon>
        <taxon>Pentapetalae</taxon>
        <taxon>rosids</taxon>
        <taxon>fabids</taxon>
        <taxon>Rosales</taxon>
        <taxon>Rosaceae</taxon>
        <taxon>Amygdaloideae</taxon>
        <taxon>Amygdaleae</taxon>
        <taxon>Prunus</taxon>
    </lineage>
</organism>
<dbReference type="GO" id="GO:0016020">
    <property type="term" value="C:membrane"/>
    <property type="evidence" value="ECO:0007669"/>
    <property type="project" value="UniProtKB-SubCell"/>
</dbReference>
<evidence type="ECO:0000256" key="9">
    <source>
        <dbReference type="ARBA" id="ARBA00022771"/>
    </source>
</evidence>
<evidence type="ECO:0000259" key="16">
    <source>
        <dbReference type="Pfam" id="PF13947"/>
    </source>
</evidence>
<comment type="similarity">
    <text evidence="14">Belongs to the RING-type zinc finger family. ATL subfamily.</text>
</comment>
<dbReference type="GO" id="GO:0008270">
    <property type="term" value="F:zinc ion binding"/>
    <property type="evidence" value="ECO:0007669"/>
    <property type="project" value="UniProtKB-KW"/>
</dbReference>
<keyword evidence="7" id="KW-0479">Metal-binding</keyword>
<feature type="domain" description="Wall-associated receptor kinase galacturonan-binding" evidence="16">
    <location>
        <begin position="34"/>
        <end position="101"/>
    </location>
</feature>